<feature type="compositionally biased region" description="Low complexity" evidence="2">
    <location>
        <begin position="18"/>
        <end position="30"/>
    </location>
</feature>
<evidence type="ECO:0000256" key="2">
    <source>
        <dbReference type="SAM" id="MobiDB-lite"/>
    </source>
</evidence>
<comment type="caution">
    <text evidence="5">The sequence shown here is derived from an EMBL/GenBank/DDBJ whole genome shotgun (WGS) entry which is preliminary data.</text>
</comment>
<accession>A0A9N8DVE4</accession>
<protein>
    <submittedName>
        <fullName evidence="5">Septin-7</fullName>
    </submittedName>
</protein>
<dbReference type="EMBL" id="CAICTM010000371">
    <property type="protein sequence ID" value="CAB9509040.1"/>
    <property type="molecule type" value="Genomic_DNA"/>
</dbReference>
<dbReference type="Pfam" id="PF00735">
    <property type="entry name" value="Septin"/>
    <property type="match status" value="1"/>
</dbReference>
<evidence type="ECO:0000256" key="1">
    <source>
        <dbReference type="RuleBase" id="RU004560"/>
    </source>
</evidence>
<evidence type="ECO:0000313" key="5">
    <source>
        <dbReference type="EMBL" id="CAB9509040.1"/>
    </source>
</evidence>
<dbReference type="OrthoDB" id="203454at2759"/>
<feature type="compositionally biased region" description="Low complexity" evidence="2">
    <location>
        <begin position="85"/>
        <end position="107"/>
    </location>
</feature>
<keyword evidence="6" id="KW-1185">Reference proteome</keyword>
<keyword evidence="3" id="KW-0472">Membrane</keyword>
<dbReference type="Gene3D" id="3.40.50.300">
    <property type="entry name" value="P-loop containing nucleotide triphosphate hydrolases"/>
    <property type="match status" value="1"/>
</dbReference>
<gene>
    <name evidence="5" type="ORF">SEMRO_372_G128850.1</name>
</gene>
<dbReference type="InterPro" id="IPR027417">
    <property type="entry name" value="P-loop_NTPase"/>
</dbReference>
<sequence>MSEMYGFASDFSLPDDASLPSSTLGSLPSTIVQTKEVAASTGKNSAEEKLPFSGHVMDESPSTQQAELAAKNVVLAMSTSAATTTASKGASNGLSASAPSSIETSSTGVSDLYASQEFGKPKMSPKTSSPGEFDNDYCPLVTSVETNKRYNFMVAGGSGAGKSTFCLETFRRHFPDFSMQAPDGPTQQVGECGRGTTVVRNERIVVTVTDTVGGYSKEAHINPILVYLELQHRRYEDMELYRRPNDRAEDTRVHCLFYFFGPHRVHDDDIYFLSCLHDKVPIVPIVAKADSLTIVELAEQLQLIRTRLADANIQYFDFQEDTNEDWLNNPIDPQAFQNLGMVMAGSGNGVDLARTRPMVRNVFAIISNRREHIWGTARPDDESHSDTIRLRTQLFGSLGKLASKTDEIHEEWRIAQSKRRGCLAALPEPEFALAIAISVGVVVLAVLYLYSKGNLEGLLVVEEAYFPSF</sequence>
<feature type="region of interest" description="Disordered" evidence="2">
    <location>
        <begin position="116"/>
        <end position="135"/>
    </location>
</feature>
<reference evidence="5" key="1">
    <citation type="submission" date="2020-06" db="EMBL/GenBank/DDBJ databases">
        <authorList>
            <consortium name="Plant Systems Biology data submission"/>
        </authorList>
    </citation>
    <scope>NUCLEOTIDE SEQUENCE</scope>
    <source>
        <strain evidence="5">D6</strain>
    </source>
</reference>
<keyword evidence="3" id="KW-0812">Transmembrane</keyword>
<dbReference type="InterPro" id="IPR030379">
    <property type="entry name" value="G_SEPTIN_dom"/>
</dbReference>
<dbReference type="PANTHER" id="PTHR18884">
    <property type="entry name" value="SEPTIN"/>
    <property type="match status" value="1"/>
</dbReference>
<feature type="region of interest" description="Disordered" evidence="2">
    <location>
        <begin position="85"/>
        <end position="108"/>
    </location>
</feature>
<evidence type="ECO:0000313" key="6">
    <source>
        <dbReference type="Proteomes" id="UP001153069"/>
    </source>
</evidence>
<dbReference type="Proteomes" id="UP001153069">
    <property type="component" value="Unassembled WGS sequence"/>
</dbReference>
<feature type="region of interest" description="Disordered" evidence="2">
    <location>
        <begin position="1"/>
        <end position="65"/>
    </location>
</feature>
<keyword evidence="3" id="KW-1133">Transmembrane helix</keyword>
<dbReference type="AlphaFoldDB" id="A0A9N8DVE4"/>
<dbReference type="SUPFAM" id="SSF52540">
    <property type="entry name" value="P-loop containing nucleoside triphosphate hydrolases"/>
    <property type="match status" value="1"/>
</dbReference>
<keyword evidence="1" id="KW-0547">Nucleotide-binding</keyword>
<dbReference type="GO" id="GO:0005525">
    <property type="term" value="F:GTP binding"/>
    <property type="evidence" value="ECO:0007669"/>
    <property type="project" value="UniProtKB-KW"/>
</dbReference>
<name>A0A9N8DVE4_9STRA</name>
<comment type="similarity">
    <text evidence="1">Belongs to the TRAFAC class TrmE-Era-EngA-EngB-Septin-like GTPase superfamily. Septin GTPase family.</text>
</comment>
<feature type="transmembrane region" description="Helical" evidence="3">
    <location>
        <begin position="431"/>
        <end position="450"/>
    </location>
</feature>
<evidence type="ECO:0000256" key="3">
    <source>
        <dbReference type="SAM" id="Phobius"/>
    </source>
</evidence>
<evidence type="ECO:0000259" key="4">
    <source>
        <dbReference type="PROSITE" id="PS51719"/>
    </source>
</evidence>
<feature type="domain" description="Septin-type G" evidence="4">
    <location>
        <begin position="146"/>
        <end position="420"/>
    </location>
</feature>
<proteinExistence type="inferred from homology"/>
<keyword evidence="1" id="KW-0342">GTP-binding</keyword>
<organism evidence="5 6">
    <name type="scientific">Seminavis robusta</name>
    <dbReference type="NCBI Taxonomy" id="568900"/>
    <lineage>
        <taxon>Eukaryota</taxon>
        <taxon>Sar</taxon>
        <taxon>Stramenopiles</taxon>
        <taxon>Ochrophyta</taxon>
        <taxon>Bacillariophyta</taxon>
        <taxon>Bacillariophyceae</taxon>
        <taxon>Bacillariophycidae</taxon>
        <taxon>Naviculales</taxon>
        <taxon>Naviculaceae</taxon>
        <taxon>Seminavis</taxon>
    </lineage>
</organism>
<dbReference type="PROSITE" id="PS51719">
    <property type="entry name" value="G_SEPTIN"/>
    <property type="match status" value="1"/>
</dbReference>